<dbReference type="Proteomes" id="UP001596353">
    <property type="component" value="Unassembled WGS sequence"/>
</dbReference>
<comment type="caution">
    <text evidence="8">The sequence shown here is derived from an EMBL/GenBank/DDBJ whole genome shotgun (WGS) entry which is preliminary data.</text>
</comment>
<evidence type="ECO:0000256" key="3">
    <source>
        <dbReference type="ARBA" id="ARBA00023125"/>
    </source>
</evidence>
<accession>A0ABW2B443</accession>
<organism evidence="8 9">
    <name type="scientific">Sulfitobacter porphyrae</name>
    <dbReference type="NCBI Taxonomy" id="1246864"/>
    <lineage>
        <taxon>Bacteria</taxon>
        <taxon>Pseudomonadati</taxon>
        <taxon>Pseudomonadota</taxon>
        <taxon>Alphaproteobacteria</taxon>
        <taxon>Rhodobacterales</taxon>
        <taxon>Roseobacteraceae</taxon>
        <taxon>Sulfitobacter</taxon>
    </lineage>
</organism>
<dbReference type="InterPro" id="IPR002104">
    <property type="entry name" value="Integrase_catalytic"/>
</dbReference>
<dbReference type="Gene3D" id="1.10.150.130">
    <property type="match status" value="1"/>
</dbReference>
<dbReference type="PANTHER" id="PTHR30349">
    <property type="entry name" value="PHAGE INTEGRASE-RELATED"/>
    <property type="match status" value="1"/>
</dbReference>
<gene>
    <name evidence="8" type="ORF">ACFQFQ_14810</name>
</gene>
<evidence type="ECO:0000256" key="4">
    <source>
        <dbReference type="ARBA" id="ARBA00023172"/>
    </source>
</evidence>
<proteinExistence type="inferred from homology"/>
<feature type="domain" description="Core-binding (CB)" evidence="7">
    <location>
        <begin position="1"/>
        <end position="52"/>
    </location>
</feature>
<name>A0ABW2B443_9RHOB</name>
<feature type="domain" description="Tyr recombinase" evidence="6">
    <location>
        <begin position="73"/>
        <end position="239"/>
    </location>
</feature>
<keyword evidence="2" id="KW-0229">DNA integration</keyword>
<evidence type="ECO:0000313" key="8">
    <source>
        <dbReference type="EMBL" id="MFC6760485.1"/>
    </source>
</evidence>
<dbReference type="Gene3D" id="1.10.443.10">
    <property type="entry name" value="Intergrase catalytic core"/>
    <property type="match status" value="1"/>
</dbReference>
<dbReference type="InterPro" id="IPR010998">
    <property type="entry name" value="Integrase_recombinase_N"/>
</dbReference>
<dbReference type="EMBL" id="JBHSWG010000001">
    <property type="protein sequence ID" value="MFC6760485.1"/>
    <property type="molecule type" value="Genomic_DNA"/>
</dbReference>
<keyword evidence="3 5" id="KW-0238">DNA-binding</keyword>
<comment type="similarity">
    <text evidence="1">Belongs to the 'phage' integrase family.</text>
</comment>
<dbReference type="PROSITE" id="PS51900">
    <property type="entry name" value="CB"/>
    <property type="match status" value="1"/>
</dbReference>
<dbReference type="PROSITE" id="PS51898">
    <property type="entry name" value="TYR_RECOMBINASE"/>
    <property type="match status" value="1"/>
</dbReference>
<protein>
    <submittedName>
        <fullName evidence="8">Tyrosine-type recombinase/integrase</fullName>
    </submittedName>
</protein>
<dbReference type="InterPro" id="IPR013762">
    <property type="entry name" value="Integrase-like_cat_sf"/>
</dbReference>
<keyword evidence="9" id="KW-1185">Reference proteome</keyword>
<keyword evidence="4" id="KW-0233">DNA recombination</keyword>
<dbReference type="Pfam" id="PF00589">
    <property type="entry name" value="Phage_integrase"/>
    <property type="match status" value="1"/>
</dbReference>
<evidence type="ECO:0000256" key="2">
    <source>
        <dbReference type="ARBA" id="ARBA00022908"/>
    </source>
</evidence>
<evidence type="ECO:0000256" key="5">
    <source>
        <dbReference type="PROSITE-ProRule" id="PRU01248"/>
    </source>
</evidence>
<reference evidence="9" key="1">
    <citation type="journal article" date="2019" name="Int. J. Syst. Evol. Microbiol.">
        <title>The Global Catalogue of Microorganisms (GCM) 10K type strain sequencing project: providing services to taxonomists for standard genome sequencing and annotation.</title>
        <authorList>
            <consortium name="The Broad Institute Genomics Platform"/>
            <consortium name="The Broad Institute Genome Sequencing Center for Infectious Disease"/>
            <person name="Wu L."/>
            <person name="Ma J."/>
        </authorList>
    </citation>
    <scope>NUCLEOTIDE SEQUENCE [LARGE SCALE GENOMIC DNA]</scope>
    <source>
        <strain evidence="9">CCUG 66188</strain>
    </source>
</reference>
<dbReference type="PANTHER" id="PTHR30349:SF64">
    <property type="entry name" value="PROPHAGE INTEGRASE INTD-RELATED"/>
    <property type="match status" value="1"/>
</dbReference>
<dbReference type="InterPro" id="IPR044068">
    <property type="entry name" value="CB"/>
</dbReference>
<evidence type="ECO:0000313" key="9">
    <source>
        <dbReference type="Proteomes" id="UP001596353"/>
    </source>
</evidence>
<dbReference type="CDD" id="cd00796">
    <property type="entry name" value="INT_Rci_Hp1_C"/>
    <property type="match status" value="1"/>
</dbReference>
<dbReference type="InterPro" id="IPR011010">
    <property type="entry name" value="DNA_brk_join_enz"/>
</dbReference>
<evidence type="ECO:0000256" key="1">
    <source>
        <dbReference type="ARBA" id="ARBA00008857"/>
    </source>
</evidence>
<sequence length="250" mass="28846">MKVLAAEFSGKYLDEITRAKIAKFESEKARSVLPQTVKHYRTALSGIFRVAIRHDQVSANPCRDLDPIRVDNARHRYLTEDEWMKVKAGLREPIRSIAEMSVMRGLRLGEITGLRWRNVSFTQDLITLPDTKGNRPRVLPLEGGRAIVERQPRVSEYVFTNRAGNRFAENDVSKQFRLAVHRLGIDDVRFHDLRHTFASWYVQRGGDLYKLQLLLGHKGPTMTQRYAHLRVDDLREDAQLSAHRISGFLN</sequence>
<evidence type="ECO:0000259" key="6">
    <source>
        <dbReference type="PROSITE" id="PS51898"/>
    </source>
</evidence>
<dbReference type="InterPro" id="IPR050090">
    <property type="entry name" value="Tyrosine_recombinase_XerCD"/>
</dbReference>
<dbReference type="SUPFAM" id="SSF56349">
    <property type="entry name" value="DNA breaking-rejoining enzymes"/>
    <property type="match status" value="1"/>
</dbReference>
<evidence type="ECO:0000259" key="7">
    <source>
        <dbReference type="PROSITE" id="PS51900"/>
    </source>
</evidence>